<reference evidence="2 3" key="2">
    <citation type="submission" date="2019-01" db="EMBL/GenBank/DDBJ databases">
        <title>The decoding of complex shrimp genome reveals the adaptation for benthos swimmer, frequently molting mechanism and breeding impact on genome.</title>
        <authorList>
            <person name="Sun Y."/>
            <person name="Gao Y."/>
            <person name="Yu Y."/>
        </authorList>
    </citation>
    <scope>NUCLEOTIDE SEQUENCE [LARGE SCALE GENOMIC DNA]</scope>
    <source>
        <tissue evidence="2">Muscle</tissue>
    </source>
</reference>
<comment type="caution">
    <text evidence="2">The sequence shown here is derived from an EMBL/GenBank/DDBJ whole genome shotgun (WGS) entry which is preliminary data.</text>
</comment>
<name>A0A3R7SWU9_PENVA</name>
<dbReference type="PANTHER" id="PTHR12234:SF1">
    <property type="entry name" value="FORMIMINOTRANSFERASE N-TERMINAL SUBDOMAIN-CONTAINING PROTEIN"/>
    <property type="match status" value="1"/>
</dbReference>
<dbReference type="Gene3D" id="3.30.990.10">
    <property type="entry name" value="Formiminotransferase, N-terminal subdomain"/>
    <property type="match status" value="1"/>
</dbReference>
<evidence type="ECO:0000313" key="2">
    <source>
        <dbReference type="EMBL" id="ROT79078.1"/>
    </source>
</evidence>
<dbReference type="AlphaFoldDB" id="A0A3R7SWU9"/>
<dbReference type="SUPFAM" id="SSF55116">
    <property type="entry name" value="Formiminotransferase domain of formiminotransferase-cyclodeaminase"/>
    <property type="match status" value="1"/>
</dbReference>
<keyword evidence="3" id="KW-1185">Reference proteome</keyword>
<reference evidence="2 3" key="1">
    <citation type="submission" date="2018-04" db="EMBL/GenBank/DDBJ databases">
        <authorList>
            <person name="Zhang X."/>
            <person name="Yuan J."/>
            <person name="Li F."/>
            <person name="Xiang J."/>
        </authorList>
    </citation>
    <scope>NUCLEOTIDE SEQUENCE [LARGE SCALE GENOMIC DNA]</scope>
    <source>
        <tissue evidence="2">Muscle</tissue>
    </source>
</reference>
<dbReference type="InterPro" id="IPR012886">
    <property type="entry name" value="Formiminotransferase_N"/>
</dbReference>
<sequence>MSRQLVACMLNVSEARRRDVVEKIAKEALAAVNPPKVKPIASDWAINATALNIFQDIDYNRSVITLVSSEDCIGPCVEAACEKAYELIDLSHHEGVHPRLGAVDLVPLHPISEDVSLPNLGQVARGDIQEREQTCVISAHQSTGVIRLSKDNIFFY</sequence>
<proteinExistence type="predicted"/>
<organism evidence="2 3">
    <name type="scientific">Penaeus vannamei</name>
    <name type="common">Whiteleg shrimp</name>
    <name type="synonym">Litopenaeus vannamei</name>
    <dbReference type="NCBI Taxonomy" id="6689"/>
    <lineage>
        <taxon>Eukaryota</taxon>
        <taxon>Metazoa</taxon>
        <taxon>Ecdysozoa</taxon>
        <taxon>Arthropoda</taxon>
        <taxon>Crustacea</taxon>
        <taxon>Multicrustacea</taxon>
        <taxon>Malacostraca</taxon>
        <taxon>Eumalacostraca</taxon>
        <taxon>Eucarida</taxon>
        <taxon>Decapoda</taxon>
        <taxon>Dendrobranchiata</taxon>
        <taxon>Penaeoidea</taxon>
        <taxon>Penaeidae</taxon>
        <taxon>Penaeus</taxon>
    </lineage>
</organism>
<evidence type="ECO:0000313" key="3">
    <source>
        <dbReference type="Proteomes" id="UP000283509"/>
    </source>
</evidence>
<dbReference type="InterPro" id="IPR051623">
    <property type="entry name" value="FTCD"/>
</dbReference>
<dbReference type="STRING" id="6689.A0A3R7SWU9"/>
<dbReference type="InterPro" id="IPR037064">
    <property type="entry name" value="Formiminotransferase_N_sf"/>
</dbReference>
<dbReference type="InterPro" id="IPR022384">
    <property type="entry name" value="FormiminoTrfase_cat_dom_sf"/>
</dbReference>
<dbReference type="Proteomes" id="UP000283509">
    <property type="component" value="Unassembled WGS sequence"/>
</dbReference>
<dbReference type="SMART" id="SM01222">
    <property type="entry name" value="FTCD_N"/>
    <property type="match status" value="1"/>
</dbReference>
<evidence type="ECO:0000259" key="1">
    <source>
        <dbReference type="SMART" id="SM01222"/>
    </source>
</evidence>
<dbReference type="EMBL" id="QCYY01001294">
    <property type="protein sequence ID" value="ROT79078.1"/>
    <property type="molecule type" value="Genomic_DNA"/>
</dbReference>
<dbReference type="Pfam" id="PF07837">
    <property type="entry name" value="FTCD_N"/>
    <property type="match status" value="1"/>
</dbReference>
<dbReference type="PANTHER" id="PTHR12234">
    <property type="entry name" value="FORMIMINOTRANSFERASE-CYCLODEAMINASE"/>
    <property type="match status" value="1"/>
</dbReference>
<dbReference type="OrthoDB" id="48036at2759"/>
<dbReference type="GO" id="GO:0016740">
    <property type="term" value="F:transferase activity"/>
    <property type="evidence" value="ECO:0007669"/>
    <property type="project" value="UniProtKB-KW"/>
</dbReference>
<dbReference type="GO" id="GO:0005542">
    <property type="term" value="F:folic acid binding"/>
    <property type="evidence" value="ECO:0007669"/>
    <property type="project" value="InterPro"/>
</dbReference>
<feature type="domain" description="Formiminotransferase N-terminal subdomain" evidence="1">
    <location>
        <begin position="4"/>
        <end position="141"/>
    </location>
</feature>
<keyword evidence="2" id="KW-0808">Transferase</keyword>
<protein>
    <submittedName>
        <fullName evidence="2">Formiminotransferase N-terminal subdomain-containing protein</fullName>
    </submittedName>
</protein>
<gene>
    <name evidence="2" type="ORF">C7M84_002206</name>
</gene>
<accession>A0A3R7SWU9</accession>